<gene>
    <name evidence="2" type="ORF">Q604_UNBC06904G0001</name>
</gene>
<proteinExistence type="predicted"/>
<name>W1YDB0_9ZZZZ</name>
<feature type="region of interest" description="Disordered" evidence="1">
    <location>
        <begin position="1"/>
        <end position="35"/>
    </location>
</feature>
<reference evidence="2" key="1">
    <citation type="submission" date="2013-12" db="EMBL/GenBank/DDBJ databases">
        <title>A Varibaculum cambriense genome reconstructed from a premature infant gut community with otherwise low bacterial novelty that shifts toward anaerobic metabolism during the third week of life.</title>
        <authorList>
            <person name="Brown C.T."/>
            <person name="Sharon I."/>
            <person name="Thomas B.C."/>
            <person name="Castelle C.J."/>
            <person name="Morowitz M.J."/>
            <person name="Banfield J.F."/>
        </authorList>
    </citation>
    <scope>NUCLEOTIDE SEQUENCE</scope>
</reference>
<sequence>RSRRIRQTAPDATFTPVRSDPRNAPHHPLRDKSRSALQLNRAEFSRVFQAMRRPQRNINGLVFTKQFDITVNGDFCRSRDHYPVFRPVMMHLYRQAFARFHGDAFHLVAVARVDRVILHSPN</sequence>
<accession>W1YDB0</accession>
<feature type="compositionally biased region" description="Basic and acidic residues" evidence="1">
    <location>
        <begin position="19"/>
        <end position="34"/>
    </location>
</feature>
<evidence type="ECO:0000313" key="2">
    <source>
        <dbReference type="EMBL" id="ETJ39144.1"/>
    </source>
</evidence>
<dbReference type="AlphaFoldDB" id="W1YDB0"/>
<comment type="caution">
    <text evidence="2">The sequence shown here is derived from an EMBL/GenBank/DDBJ whole genome shotgun (WGS) entry which is preliminary data.</text>
</comment>
<evidence type="ECO:0000256" key="1">
    <source>
        <dbReference type="SAM" id="MobiDB-lite"/>
    </source>
</evidence>
<feature type="non-terminal residue" evidence="2">
    <location>
        <position position="1"/>
    </location>
</feature>
<protein>
    <submittedName>
        <fullName evidence="2">Uncharacterized protein</fullName>
    </submittedName>
</protein>
<dbReference type="EMBL" id="AZMM01006904">
    <property type="protein sequence ID" value="ETJ39144.1"/>
    <property type="molecule type" value="Genomic_DNA"/>
</dbReference>
<organism evidence="2">
    <name type="scientific">human gut metagenome</name>
    <dbReference type="NCBI Taxonomy" id="408170"/>
    <lineage>
        <taxon>unclassified sequences</taxon>
        <taxon>metagenomes</taxon>
        <taxon>organismal metagenomes</taxon>
    </lineage>
</organism>